<dbReference type="Proteomes" id="UP000663760">
    <property type="component" value="Chromosome 13"/>
</dbReference>
<evidence type="ECO:0000256" key="2">
    <source>
        <dbReference type="ARBA" id="ARBA00006074"/>
    </source>
</evidence>
<feature type="DNA-binding region" description="Homeobox" evidence="5">
    <location>
        <begin position="91"/>
        <end position="150"/>
    </location>
</feature>
<dbReference type="GO" id="GO:0005634">
    <property type="term" value="C:nucleus"/>
    <property type="evidence" value="ECO:0007669"/>
    <property type="project" value="UniProtKB-SubCell"/>
</dbReference>
<dbReference type="InterPro" id="IPR009057">
    <property type="entry name" value="Homeodomain-like_sf"/>
</dbReference>
<evidence type="ECO:0000256" key="4">
    <source>
        <dbReference type="ARBA" id="ARBA00023163"/>
    </source>
</evidence>
<organism evidence="10 11">
    <name type="scientific">Spirodela intermedia</name>
    <name type="common">Intermediate duckweed</name>
    <dbReference type="NCBI Taxonomy" id="51605"/>
    <lineage>
        <taxon>Eukaryota</taxon>
        <taxon>Viridiplantae</taxon>
        <taxon>Streptophyta</taxon>
        <taxon>Embryophyta</taxon>
        <taxon>Tracheophyta</taxon>
        <taxon>Spermatophyta</taxon>
        <taxon>Magnoliopsida</taxon>
        <taxon>Liliopsida</taxon>
        <taxon>Araceae</taxon>
        <taxon>Lemnoideae</taxon>
        <taxon>Spirodela</taxon>
    </lineage>
</organism>
<evidence type="ECO:0000313" key="11">
    <source>
        <dbReference type="Proteomes" id="UP000663760"/>
    </source>
</evidence>
<feature type="domain" description="Homeobox" evidence="9">
    <location>
        <begin position="89"/>
        <end position="149"/>
    </location>
</feature>
<name>A0A7I8LBM7_SPIIN</name>
<evidence type="ECO:0000256" key="1">
    <source>
        <dbReference type="ARBA" id="ARBA00004123"/>
    </source>
</evidence>
<sequence length="204" mass="22952">MEGEPCNTNLTLGLGVIHSDVVDIASQDLRQRGVAGRPSCLHHSLFPPSDVGEIDQDQEKDQGLWRSSLSTASEDEDEDISNTGPSEADGGNKKNIRLTREHSAVLERVFRTQSTVTTSVKQELADRLNLHPRQIEVWNKLKRMEVNYELMNKCCESLTCENQQLKEELKKLRSMMTPSVCPSCQRLKEELHCSLPTDPHVNDA</sequence>
<feature type="region of interest" description="Disordered" evidence="8">
    <location>
        <begin position="70"/>
        <end position="96"/>
    </location>
</feature>
<evidence type="ECO:0000259" key="9">
    <source>
        <dbReference type="PROSITE" id="PS50071"/>
    </source>
</evidence>
<keyword evidence="5 6" id="KW-0238">DNA-binding</keyword>
<reference evidence="10" key="1">
    <citation type="submission" date="2020-02" db="EMBL/GenBank/DDBJ databases">
        <authorList>
            <person name="Scholz U."/>
            <person name="Mascher M."/>
            <person name="Fiebig A."/>
        </authorList>
    </citation>
    <scope>NUCLEOTIDE SEQUENCE</scope>
</reference>
<proteinExistence type="inferred from homology"/>
<keyword evidence="3" id="KW-0805">Transcription regulation</keyword>
<keyword evidence="5 6" id="KW-0539">Nucleus</keyword>
<evidence type="ECO:0000256" key="8">
    <source>
        <dbReference type="SAM" id="MobiDB-lite"/>
    </source>
</evidence>
<gene>
    <name evidence="10" type="ORF">SI8410_13018077</name>
</gene>
<evidence type="ECO:0000256" key="6">
    <source>
        <dbReference type="RuleBase" id="RU000682"/>
    </source>
</evidence>
<accession>A0A7I8LBM7</accession>
<dbReference type="Gene3D" id="1.10.10.60">
    <property type="entry name" value="Homeodomain-like"/>
    <property type="match status" value="1"/>
</dbReference>
<dbReference type="AlphaFoldDB" id="A0A7I8LBM7"/>
<dbReference type="InterPro" id="IPR003106">
    <property type="entry name" value="Leu_zip_homeo"/>
</dbReference>
<dbReference type="SMART" id="SM00340">
    <property type="entry name" value="HALZ"/>
    <property type="match status" value="1"/>
</dbReference>
<keyword evidence="5 6" id="KW-0371">Homeobox</keyword>
<dbReference type="EMBL" id="LR746276">
    <property type="protein sequence ID" value="CAA7407399.1"/>
    <property type="molecule type" value="Genomic_DNA"/>
</dbReference>
<dbReference type="PANTHER" id="PTHR45714">
    <property type="entry name" value="HOMEOBOX-LEUCINE ZIPPER PROTEIN HAT14"/>
    <property type="match status" value="1"/>
</dbReference>
<dbReference type="PROSITE" id="PS50071">
    <property type="entry name" value="HOMEOBOX_2"/>
    <property type="match status" value="1"/>
</dbReference>
<comment type="similarity">
    <text evidence="2">Belongs to the HD-ZIP homeobox family. Class II subfamily.</text>
</comment>
<dbReference type="OrthoDB" id="6159439at2759"/>
<keyword evidence="11" id="KW-1185">Reference proteome</keyword>
<evidence type="ECO:0000313" key="10">
    <source>
        <dbReference type="EMBL" id="CAA7407399.1"/>
    </source>
</evidence>
<dbReference type="PANTHER" id="PTHR45714:SF34">
    <property type="entry name" value="HOMEOBOX-LEUCINE ZIPPER PROTEIN HAT9"/>
    <property type="match status" value="1"/>
</dbReference>
<evidence type="ECO:0000256" key="7">
    <source>
        <dbReference type="SAM" id="Coils"/>
    </source>
</evidence>
<protein>
    <recommendedName>
        <fullName evidence="9">Homeobox domain-containing protein</fullName>
    </recommendedName>
</protein>
<feature type="coiled-coil region" evidence="7">
    <location>
        <begin position="148"/>
        <end position="175"/>
    </location>
</feature>
<dbReference type="Pfam" id="PF00046">
    <property type="entry name" value="Homeodomain"/>
    <property type="match status" value="1"/>
</dbReference>
<keyword evidence="4" id="KW-0804">Transcription</keyword>
<dbReference type="GO" id="GO:0006355">
    <property type="term" value="P:regulation of DNA-templated transcription"/>
    <property type="evidence" value="ECO:0007669"/>
    <property type="project" value="InterPro"/>
</dbReference>
<evidence type="ECO:0000256" key="3">
    <source>
        <dbReference type="ARBA" id="ARBA00023015"/>
    </source>
</evidence>
<keyword evidence="7" id="KW-0175">Coiled coil</keyword>
<dbReference type="InterPro" id="IPR050762">
    <property type="entry name" value="HD-ZIP_Homeobox_LZ_Class_II"/>
</dbReference>
<dbReference type="CDD" id="cd00086">
    <property type="entry name" value="homeodomain"/>
    <property type="match status" value="1"/>
</dbReference>
<comment type="subcellular location">
    <subcellularLocation>
        <location evidence="1 5 6">Nucleus</location>
    </subcellularLocation>
</comment>
<dbReference type="SMART" id="SM00389">
    <property type="entry name" value="HOX"/>
    <property type="match status" value="1"/>
</dbReference>
<evidence type="ECO:0000256" key="5">
    <source>
        <dbReference type="PROSITE-ProRule" id="PRU00108"/>
    </source>
</evidence>
<dbReference type="SUPFAM" id="SSF46689">
    <property type="entry name" value="Homeodomain-like"/>
    <property type="match status" value="1"/>
</dbReference>
<dbReference type="InterPro" id="IPR001356">
    <property type="entry name" value="HD"/>
</dbReference>
<dbReference type="GO" id="GO:0043565">
    <property type="term" value="F:sequence-specific DNA binding"/>
    <property type="evidence" value="ECO:0007669"/>
    <property type="project" value="InterPro"/>
</dbReference>